<sequence length="774" mass="78818">MRADLRALTPATLAELTNRGLVKRATREIERSAPAVTEDAEATVHATYDDGVTTALPVGGLDQGRCSCGAPGVCRHIVGLVLTYLSLPGETARPTPGHPDGHPDSRGPDVSSKPTADHPDPGTAPAAGRPNPPVARADGRPDAAAEAAGGQPDSAEVPVGGQPDSAAEAVGGQPDSAAALVGRHPDLSGGPAAGHPDVSIQPSPGDGKVAARPAPTSQPATGAPAAAGWSPGEFTDDQLVARIGQRMVAAARRVERTGYVARVHRARPGDPVPSVELPTATVRFLVPGDLGFARTDAVAGVRDDVLALAVWAFREADVSFPGEPDAQVQVGGTAAGAGAPALDAAVALASVVLREGAVHIGSGVAAEVTAVRRSLEAARMRWPLLVVDDLVAQLAAYRDRSARYRPEALAEHVAELHARHRAVTSSGAGRRTLRSRVLGTDEASETPLRRARLDGLGARVSAAGGERMIEVFLAHADSATVLVLRRSYETGDAGPVLAARRVAGVSIGALAGGAVVTESAARSASRAVRLGTRRLSRTEAMTSRGSWQDLPRALIADDLAALAGELDALPPRPVRARVEAELVRVIPVAEVHSVTYAPGAQRLDAVIADAAGVTAVVSATHASCAPGRLDSMAAALRGELRYVAGSVRRGGGGVVIDPIGFAVDGAVVVPDLAEAGRGAEPDDAAAPTTDAIGLALAEAAALLAELAHGGLQHASATVPGRLRAAAGRLRKAGLRRVAETVEALAGRLGPDPGDAAVEAWVDAHLRVNLAADMR</sequence>
<dbReference type="AlphaFoldDB" id="A0A919S5N6"/>
<feature type="region of interest" description="Disordered" evidence="2">
    <location>
        <begin position="91"/>
        <end position="232"/>
    </location>
</feature>
<evidence type="ECO:0000313" key="4">
    <source>
        <dbReference type="EMBL" id="GIM64995.1"/>
    </source>
</evidence>
<dbReference type="PROSITE" id="PS50966">
    <property type="entry name" value="ZF_SWIM"/>
    <property type="match status" value="1"/>
</dbReference>
<keyword evidence="1" id="KW-0479">Metal-binding</keyword>
<dbReference type="InterPro" id="IPR007527">
    <property type="entry name" value="Znf_SWIM"/>
</dbReference>
<comment type="caution">
    <text evidence="4">The sequence shown here is derived from an EMBL/GenBank/DDBJ whole genome shotgun (WGS) entry which is preliminary data.</text>
</comment>
<accession>A0A919S5N6</accession>
<dbReference type="GO" id="GO:0008270">
    <property type="term" value="F:zinc ion binding"/>
    <property type="evidence" value="ECO:0007669"/>
    <property type="project" value="UniProtKB-KW"/>
</dbReference>
<evidence type="ECO:0000259" key="3">
    <source>
        <dbReference type="PROSITE" id="PS50966"/>
    </source>
</evidence>
<evidence type="ECO:0000313" key="5">
    <source>
        <dbReference type="Proteomes" id="UP000681340"/>
    </source>
</evidence>
<dbReference type="EMBL" id="BOQL01000014">
    <property type="protein sequence ID" value="GIM64995.1"/>
    <property type="molecule type" value="Genomic_DNA"/>
</dbReference>
<dbReference type="Proteomes" id="UP000681340">
    <property type="component" value="Unassembled WGS sequence"/>
</dbReference>
<reference evidence="4" key="1">
    <citation type="submission" date="2021-03" db="EMBL/GenBank/DDBJ databases">
        <title>Whole genome shotgun sequence of Actinoplanes auranticolor NBRC 12245.</title>
        <authorList>
            <person name="Komaki H."/>
            <person name="Tamura T."/>
        </authorList>
    </citation>
    <scope>NUCLEOTIDE SEQUENCE</scope>
    <source>
        <strain evidence="4">NBRC 12245</strain>
    </source>
</reference>
<gene>
    <name evidence="4" type="ORF">Aau02nite_14070</name>
</gene>
<dbReference type="RefSeq" id="WP_212987476.1">
    <property type="nucleotide sequence ID" value="NZ_BAABEA010000003.1"/>
</dbReference>
<feature type="compositionally biased region" description="Low complexity" evidence="2">
    <location>
        <begin position="144"/>
        <end position="155"/>
    </location>
</feature>
<keyword evidence="1" id="KW-0862">Zinc</keyword>
<proteinExistence type="predicted"/>
<name>A0A919S5N6_9ACTN</name>
<evidence type="ECO:0000256" key="1">
    <source>
        <dbReference type="PROSITE-ProRule" id="PRU00325"/>
    </source>
</evidence>
<keyword evidence="5" id="KW-1185">Reference proteome</keyword>
<keyword evidence="1" id="KW-0863">Zinc-finger</keyword>
<feature type="domain" description="SWIM-type" evidence="3">
    <location>
        <begin position="52"/>
        <end position="85"/>
    </location>
</feature>
<evidence type="ECO:0000256" key="2">
    <source>
        <dbReference type="SAM" id="MobiDB-lite"/>
    </source>
</evidence>
<protein>
    <recommendedName>
        <fullName evidence="3">SWIM-type domain-containing protein</fullName>
    </recommendedName>
</protein>
<organism evidence="4 5">
    <name type="scientific">Actinoplanes auranticolor</name>
    <dbReference type="NCBI Taxonomy" id="47988"/>
    <lineage>
        <taxon>Bacteria</taxon>
        <taxon>Bacillati</taxon>
        <taxon>Actinomycetota</taxon>
        <taxon>Actinomycetes</taxon>
        <taxon>Micromonosporales</taxon>
        <taxon>Micromonosporaceae</taxon>
        <taxon>Actinoplanes</taxon>
    </lineage>
</organism>